<dbReference type="Gene3D" id="3.40.50.300">
    <property type="entry name" value="P-loop containing nucleotide triphosphate hydrolases"/>
    <property type="match status" value="5"/>
</dbReference>
<evidence type="ECO:0000313" key="19">
    <source>
        <dbReference type="Proteomes" id="UP000001646"/>
    </source>
</evidence>
<dbReference type="Gene3D" id="1.20.920.30">
    <property type="match status" value="1"/>
</dbReference>
<dbReference type="Proteomes" id="UP000001646">
    <property type="component" value="Chromosome 6"/>
</dbReference>
<evidence type="ECO:0000313" key="18">
    <source>
        <dbReference type="Ensembl" id="ENSACAP00000026423.1"/>
    </source>
</evidence>
<dbReference type="Pfam" id="PF17857">
    <property type="entry name" value="AAA_lid_1"/>
    <property type="match status" value="1"/>
</dbReference>
<feature type="domain" description="Dynein heavy chain AAA module D4" evidence="14">
    <location>
        <begin position="1066"/>
        <end position="1154"/>
    </location>
</feature>
<protein>
    <submittedName>
        <fullName evidence="18">Dynein axonemal heavy chain 11</fullName>
    </submittedName>
</protein>
<gene>
    <name evidence="18" type="primary">DNAH11</name>
</gene>
<evidence type="ECO:0000259" key="15">
    <source>
        <dbReference type="Pfam" id="PF12781"/>
    </source>
</evidence>
<feature type="domain" description="Dynein heavy chain ATP-binding dynein motor region" evidence="15">
    <location>
        <begin position="1588"/>
        <end position="1620"/>
    </location>
</feature>
<keyword evidence="5" id="KW-0547">Nucleotide-binding</keyword>
<comment type="subcellular location">
    <subcellularLocation>
        <location evidence="1">Cytoplasm</location>
        <location evidence="1">Cytoskeleton</location>
    </subcellularLocation>
</comment>
<dbReference type="GO" id="GO:0007018">
    <property type="term" value="P:microtubule-based movement"/>
    <property type="evidence" value="ECO:0007669"/>
    <property type="project" value="InterPro"/>
</dbReference>
<dbReference type="Pfam" id="PF12780">
    <property type="entry name" value="AAA_8"/>
    <property type="match status" value="2"/>
</dbReference>
<dbReference type="FunFam" id="3.40.50.300:FF:000667">
    <property type="entry name" value="Dynein axonemal heavy chain 11"/>
    <property type="match status" value="1"/>
</dbReference>
<dbReference type="FunFam" id="1.10.472.130:FF:000001">
    <property type="entry name" value="Dynein, axonemal, heavy chain 9"/>
    <property type="match status" value="1"/>
</dbReference>
<name>A0A803STY3_ANOCA</name>
<dbReference type="FunFam" id="1.20.58.1120:FF:000002">
    <property type="entry name" value="Dynein heavy chain 9, axonemal"/>
    <property type="match status" value="1"/>
</dbReference>
<keyword evidence="3" id="KW-0963">Cytoplasm</keyword>
<keyword evidence="19" id="KW-1185">Reference proteome</keyword>
<dbReference type="FunFam" id="1.10.8.710:FF:000002">
    <property type="entry name" value="dynein heavy chain 17, axonemal"/>
    <property type="match status" value="1"/>
</dbReference>
<dbReference type="InterPro" id="IPR024743">
    <property type="entry name" value="Dynein_HC_stalk"/>
</dbReference>
<dbReference type="GeneTree" id="ENSGT00940000158880"/>
<feature type="coiled-coil region" evidence="11">
    <location>
        <begin position="1258"/>
        <end position="1327"/>
    </location>
</feature>
<evidence type="ECO:0000256" key="6">
    <source>
        <dbReference type="ARBA" id="ARBA00022840"/>
    </source>
</evidence>
<feature type="coiled-coil region" evidence="11">
    <location>
        <begin position="1466"/>
        <end position="1493"/>
    </location>
</feature>
<sequence>ENVEIWLKRLEDTMRETVRRQITEAIAVYEEKPREQWIFDYPAQVALTGSQIWWTTDVGIAFNRLEEGFETALKDYHKKQIAQLNALISLLLGELTPSDRQKIMTICTIDVHARDVVAKLVAQKVNSQAFVWLSQLRHKWDWAQKHCFANICDAQFQYYYEYLGNTPRLVITPLTDRCYITLTQSLHLTMSGAPAGPAGTGKTETTKDLGHALGMMVYVFNCSEQMDYKSIGNIYKGLVQTGAWGCFDEFNRISVEVLSVVAVQVKTIHDAIRNKKKRPCAMVVPDIELICEIMLVAEGFVDARLLAKKFISLYTLCRELLSKQDHYDWGLRAVKSVLVVAGSLKRGDKTRPEDQVLMRALRDFNLPKIVTDDVPVFMGLISDLFPALDVPRKRDLQFEQMVKQSTLELHLQPEESFILKVVQLEELLAVRHSVFVVGNAGTGKSKILKTLNRTYVNMKQKPVWNDLNPKAVTTDELFGFIHHATREWKDGLLSSLLREQANITHSWPKWIVLDGDIDPMWIESLNTVMDDNKVLTLASNERVPLTPSMRLLFEIHHLKTATPATVSRAGILYVNPQDLGWNPFVASWIEQRSNQSEKAHLTILFEKYVPLCLDQLRTNFKTITPIPENSMVQMLCSLLDCLLISENVPPDGPRDLYEIYFAFACVWAFGGALFQDQLSNYQAEFSRWWLKEMKAVKFPSHGTIFDYYLDPKTKKFLPWSDKIISFDMDPDTPLQSVLVHTSETTCLRYFLDLLLKKNKPVMLVGNAGVGKTVLIGECLASLSEDFLISRVPFNYYTTSAALQTLEKKAGRNYGPVGNKKLVYFIDDMNLPEVDIYGTVQPHTLIRQHIDYGHWYDRQTLTLKEIHNCQYVACMNPTVGSFTINPRLQRHFAVFAMNFPSADALNTIYSKILDFHFQHQGFNPSVLKHGPAMIEAAVWLHQIMVQNFLPTAVKFHYIFNLRDLSNIFQGILFAKQECIKHPNDLIRLWLHESSRVYGDKLVEEKDCTLFHKKLIDTARRYFEVELILWRGLSHVTAMDYFFFMMQHCFSPWTCTFTRFILVPLLVDLANLYIKTGAKNVPTVFILTDAQVPDERFLVLINDLLASGDVPDLFTDEDMDGIITGIRSEIRGLGLVDSRENCWKFFLDRVRLQLKVRSSIFGVNFNLSCWIILCTNTIGINKHVRLPFPQFHDTISSFMAYAHTSMNTMSVKFRQNEKRYNYTTPKSFLEQIMLYKNLLEKKIQEMIQHKERLVNGIQKLKTTASQVEDLKYKLASQEAELKLRNQDAEALITKIGLQTEKVSKEKAIADAEEQKVVAIQAEVSQKQKECEDDLVKAEPALVAATAALNTLNKVTFLNPPAAVANVAASVMVLLANKGRVPKDRTWKAARLFMGKVDEFLQALINYDKEHIPENCLKVVKEHYLKDSDFNPNLVRTKSFAAAGLCAWVINIVKFYEVYCDVEPKRQALAQANAELAAATEKLVELDVNLSRLTASFEKATAEKVRCQEDVGKTSKTIELANRLVKGLESENVRWTQSIKSFEAQEVTVCGDVLLTAAFVSYIGSFTKNPIPISEDLDLVAMLTDDAMIASWNNEGLPSDRMSIENAAILTNCERWPLLIDPQWVSSKEK</sequence>
<dbReference type="Pfam" id="PF12775">
    <property type="entry name" value="AAA_7"/>
    <property type="match status" value="1"/>
</dbReference>
<reference evidence="18 19" key="1">
    <citation type="submission" date="2009-12" db="EMBL/GenBank/DDBJ databases">
        <title>The Genome Sequence of Anolis carolinensis (Green Anole Lizard).</title>
        <authorList>
            <consortium name="The Genome Sequencing Platform"/>
            <person name="Di Palma F."/>
            <person name="Alfoldi J."/>
            <person name="Heiman D."/>
            <person name="Young S."/>
            <person name="Grabherr M."/>
            <person name="Johnson J."/>
            <person name="Lander E.S."/>
            <person name="Lindblad-Toh K."/>
        </authorList>
    </citation>
    <scope>NUCLEOTIDE SEQUENCE [LARGE SCALE GENOMIC DNA]</scope>
    <source>
        <strain evidence="18 19">JBL SC #1</strain>
    </source>
</reference>
<reference evidence="18" key="3">
    <citation type="submission" date="2025-09" db="UniProtKB">
        <authorList>
            <consortium name="Ensembl"/>
        </authorList>
    </citation>
    <scope>IDENTIFICATION</scope>
</reference>
<dbReference type="Gene3D" id="1.10.8.710">
    <property type="match status" value="1"/>
</dbReference>
<evidence type="ECO:0000256" key="10">
    <source>
        <dbReference type="ARBA" id="ARBA00023212"/>
    </source>
</evidence>
<keyword evidence="7" id="KW-0243">Dynein</keyword>
<dbReference type="PANTHER" id="PTHR45703:SF12">
    <property type="entry name" value="DYNEIN AXONEMAL HEAVY CHAIN 11"/>
    <property type="match status" value="1"/>
</dbReference>
<dbReference type="InterPro" id="IPR035706">
    <property type="entry name" value="AAA_9"/>
</dbReference>
<dbReference type="FunFam" id="3.40.50.300:FF:000063">
    <property type="entry name" value="dynein heavy chain 6, axonemal"/>
    <property type="match status" value="1"/>
</dbReference>
<dbReference type="FunFam" id="1.20.920.20:FF:000003">
    <property type="entry name" value="Dynein axonemal heavy chain 17"/>
    <property type="match status" value="1"/>
</dbReference>
<feature type="domain" description="Dynein heavy chain 3 AAA+ lid" evidence="17">
    <location>
        <begin position="932"/>
        <end position="1022"/>
    </location>
</feature>
<evidence type="ECO:0000256" key="8">
    <source>
        <dbReference type="ARBA" id="ARBA00023054"/>
    </source>
</evidence>
<dbReference type="GO" id="GO:0045505">
    <property type="term" value="F:dynein intermediate chain binding"/>
    <property type="evidence" value="ECO:0007669"/>
    <property type="project" value="InterPro"/>
</dbReference>
<proteinExistence type="inferred from homology"/>
<feature type="domain" description="Dynein heavy chain AAA module D4" evidence="14">
    <location>
        <begin position="1190"/>
        <end position="1236"/>
    </location>
</feature>
<evidence type="ECO:0000259" key="16">
    <source>
        <dbReference type="Pfam" id="PF17852"/>
    </source>
</evidence>
<dbReference type="InterPro" id="IPR024317">
    <property type="entry name" value="Dynein_heavy_chain_D4_dom"/>
</dbReference>
<dbReference type="InterPro" id="IPR027417">
    <property type="entry name" value="P-loop_NTPase"/>
</dbReference>
<evidence type="ECO:0000259" key="13">
    <source>
        <dbReference type="Pfam" id="PF12777"/>
    </source>
</evidence>
<dbReference type="GO" id="GO:0030286">
    <property type="term" value="C:dynein complex"/>
    <property type="evidence" value="ECO:0007669"/>
    <property type="project" value="UniProtKB-KW"/>
</dbReference>
<comment type="similarity">
    <text evidence="2">Belongs to the dynein heavy chain family.</text>
</comment>
<dbReference type="Bgee" id="ENSACAG00000024709">
    <property type="expression patterns" value="Expressed in lung and 6 other cell types or tissues"/>
</dbReference>
<dbReference type="SUPFAM" id="SSF52540">
    <property type="entry name" value="P-loop containing nucleoside triphosphate hydrolases"/>
    <property type="match status" value="3"/>
</dbReference>
<dbReference type="Gene3D" id="1.20.58.1120">
    <property type="match status" value="1"/>
</dbReference>
<feature type="domain" description="Dynein heavy chain AAA 5 extension" evidence="16">
    <location>
        <begin position="603"/>
        <end position="721"/>
    </location>
</feature>
<evidence type="ECO:0000256" key="2">
    <source>
        <dbReference type="ARBA" id="ARBA00008887"/>
    </source>
</evidence>
<keyword evidence="8 11" id="KW-0175">Coiled coil</keyword>
<feature type="domain" description="Dynein heavy chain hydrolytic ATP-binding dynein motor region" evidence="12">
    <location>
        <begin position="278"/>
        <end position="445"/>
    </location>
</feature>
<dbReference type="Pfam" id="PF12781">
    <property type="entry name" value="AAA_9"/>
    <property type="match status" value="1"/>
</dbReference>
<feature type="domain" description="Dynein heavy chain coiled coil stalk" evidence="13">
    <location>
        <begin position="1249"/>
        <end position="1566"/>
    </location>
</feature>
<organism evidence="18 19">
    <name type="scientific">Anolis carolinensis</name>
    <name type="common">Green anole</name>
    <name type="synonym">American chameleon</name>
    <dbReference type="NCBI Taxonomy" id="28377"/>
    <lineage>
        <taxon>Eukaryota</taxon>
        <taxon>Metazoa</taxon>
        <taxon>Chordata</taxon>
        <taxon>Craniata</taxon>
        <taxon>Vertebrata</taxon>
        <taxon>Euteleostomi</taxon>
        <taxon>Lepidosauria</taxon>
        <taxon>Squamata</taxon>
        <taxon>Bifurcata</taxon>
        <taxon>Unidentata</taxon>
        <taxon>Episquamata</taxon>
        <taxon>Toxicofera</taxon>
        <taxon>Iguania</taxon>
        <taxon>Dactyloidae</taxon>
        <taxon>Anolis</taxon>
    </lineage>
</organism>
<dbReference type="GO" id="GO:0005874">
    <property type="term" value="C:microtubule"/>
    <property type="evidence" value="ECO:0007669"/>
    <property type="project" value="UniProtKB-KW"/>
</dbReference>
<dbReference type="Pfam" id="PF17852">
    <property type="entry name" value="Dynein_AAA_lid"/>
    <property type="match status" value="1"/>
</dbReference>
<dbReference type="InterPro" id="IPR026983">
    <property type="entry name" value="DHC"/>
</dbReference>
<evidence type="ECO:0000256" key="3">
    <source>
        <dbReference type="ARBA" id="ARBA00022490"/>
    </source>
</evidence>
<evidence type="ECO:0000256" key="9">
    <source>
        <dbReference type="ARBA" id="ARBA00023175"/>
    </source>
</evidence>
<keyword evidence="9" id="KW-0505">Motor protein</keyword>
<dbReference type="InterPro" id="IPR041466">
    <property type="entry name" value="Dynein_AAA5_ext"/>
</dbReference>
<dbReference type="GO" id="GO:0005524">
    <property type="term" value="F:ATP binding"/>
    <property type="evidence" value="ECO:0007669"/>
    <property type="project" value="UniProtKB-KW"/>
</dbReference>
<evidence type="ECO:0000259" key="12">
    <source>
        <dbReference type="Pfam" id="PF12774"/>
    </source>
</evidence>
<dbReference type="Ensembl" id="ENSACAT00000041150.1">
    <property type="protein sequence ID" value="ENSACAP00000026423.1"/>
    <property type="gene ID" value="ENSACAG00000024709.3"/>
</dbReference>
<dbReference type="GO" id="GO:0051959">
    <property type="term" value="F:dynein light intermediate chain binding"/>
    <property type="evidence" value="ECO:0007669"/>
    <property type="project" value="InterPro"/>
</dbReference>
<evidence type="ECO:0000256" key="11">
    <source>
        <dbReference type="SAM" id="Coils"/>
    </source>
</evidence>
<dbReference type="Pfam" id="PF12777">
    <property type="entry name" value="MT"/>
    <property type="match status" value="1"/>
</dbReference>
<accession>A0A803STY3</accession>
<keyword evidence="4" id="KW-0493">Microtubule</keyword>
<dbReference type="Pfam" id="PF12774">
    <property type="entry name" value="AAA_6"/>
    <property type="match status" value="2"/>
</dbReference>
<dbReference type="InterPro" id="IPR035699">
    <property type="entry name" value="AAA_6"/>
</dbReference>
<evidence type="ECO:0000259" key="17">
    <source>
        <dbReference type="Pfam" id="PF17857"/>
    </source>
</evidence>
<evidence type="ECO:0000259" key="14">
    <source>
        <dbReference type="Pfam" id="PF12780"/>
    </source>
</evidence>
<dbReference type="InterPro" id="IPR043157">
    <property type="entry name" value="Dynein_AAA1S"/>
</dbReference>
<evidence type="ECO:0000256" key="4">
    <source>
        <dbReference type="ARBA" id="ARBA00022701"/>
    </source>
</evidence>
<dbReference type="InterPro" id="IPR041589">
    <property type="entry name" value="DNAH3_AAA_lid_1"/>
</dbReference>
<feature type="domain" description="Dynein heavy chain hydrolytic ATP-binding dynein motor region" evidence="12">
    <location>
        <begin position="158"/>
        <end position="277"/>
    </location>
</feature>
<evidence type="ECO:0000256" key="7">
    <source>
        <dbReference type="ARBA" id="ARBA00023017"/>
    </source>
</evidence>
<evidence type="ECO:0000256" key="5">
    <source>
        <dbReference type="ARBA" id="ARBA00022741"/>
    </source>
</evidence>
<dbReference type="Gene3D" id="1.10.472.130">
    <property type="match status" value="1"/>
</dbReference>
<dbReference type="PANTHER" id="PTHR45703">
    <property type="entry name" value="DYNEIN HEAVY CHAIN"/>
    <property type="match status" value="1"/>
</dbReference>
<dbReference type="Gene3D" id="1.20.920.20">
    <property type="match status" value="1"/>
</dbReference>
<evidence type="ECO:0000256" key="1">
    <source>
        <dbReference type="ARBA" id="ARBA00004245"/>
    </source>
</evidence>
<keyword evidence="6" id="KW-0067">ATP-binding</keyword>
<keyword evidence="10" id="KW-0206">Cytoskeleton</keyword>
<reference evidence="18" key="2">
    <citation type="submission" date="2025-08" db="UniProtKB">
        <authorList>
            <consortium name="Ensembl"/>
        </authorList>
    </citation>
    <scope>IDENTIFICATION</scope>
</reference>